<dbReference type="InterPro" id="IPR058548">
    <property type="entry name" value="MlaB-like_STAS"/>
</dbReference>
<dbReference type="EMBL" id="BMED01000004">
    <property type="protein sequence ID" value="GGC89336.1"/>
    <property type="molecule type" value="Genomic_DNA"/>
</dbReference>
<reference evidence="2" key="2">
    <citation type="submission" date="2020-09" db="EMBL/GenBank/DDBJ databases">
        <authorList>
            <person name="Sun Q."/>
            <person name="Zhou Y."/>
        </authorList>
    </citation>
    <scope>NUCLEOTIDE SEQUENCE</scope>
    <source>
        <strain evidence="2">CGMCC 1.10998</strain>
    </source>
</reference>
<gene>
    <name evidence="2" type="ORF">GCM10011396_40680</name>
</gene>
<accession>A0A916UUN1</accession>
<organism evidence="2 3">
    <name type="scientific">Undibacterium terreum</name>
    <dbReference type="NCBI Taxonomy" id="1224302"/>
    <lineage>
        <taxon>Bacteria</taxon>
        <taxon>Pseudomonadati</taxon>
        <taxon>Pseudomonadota</taxon>
        <taxon>Betaproteobacteria</taxon>
        <taxon>Burkholderiales</taxon>
        <taxon>Oxalobacteraceae</taxon>
        <taxon>Undibacterium</taxon>
    </lineage>
</organism>
<dbReference type="Gene3D" id="3.30.750.24">
    <property type="entry name" value="STAS domain"/>
    <property type="match status" value="1"/>
</dbReference>
<dbReference type="Pfam" id="PF13466">
    <property type="entry name" value="STAS_2"/>
    <property type="match status" value="1"/>
</dbReference>
<dbReference type="AlphaFoldDB" id="A0A916UUN1"/>
<evidence type="ECO:0000259" key="1">
    <source>
        <dbReference type="Pfam" id="PF13466"/>
    </source>
</evidence>
<reference evidence="2" key="1">
    <citation type="journal article" date="2014" name="Int. J. Syst. Evol. Microbiol.">
        <title>Complete genome sequence of Corynebacterium casei LMG S-19264T (=DSM 44701T), isolated from a smear-ripened cheese.</title>
        <authorList>
            <consortium name="US DOE Joint Genome Institute (JGI-PGF)"/>
            <person name="Walter F."/>
            <person name="Albersmeier A."/>
            <person name="Kalinowski J."/>
            <person name="Ruckert C."/>
        </authorList>
    </citation>
    <scope>NUCLEOTIDE SEQUENCE</scope>
    <source>
        <strain evidence="2">CGMCC 1.10998</strain>
    </source>
</reference>
<evidence type="ECO:0000313" key="3">
    <source>
        <dbReference type="Proteomes" id="UP000637423"/>
    </source>
</evidence>
<evidence type="ECO:0000313" key="2">
    <source>
        <dbReference type="EMBL" id="GGC89336.1"/>
    </source>
</evidence>
<protein>
    <recommendedName>
        <fullName evidence="1">MlaB-like STAS domain-containing protein</fullName>
    </recommendedName>
</protein>
<keyword evidence="3" id="KW-1185">Reference proteome</keyword>
<dbReference type="SUPFAM" id="SSF52091">
    <property type="entry name" value="SpoIIaa-like"/>
    <property type="match status" value="1"/>
</dbReference>
<dbReference type="Proteomes" id="UP000637423">
    <property type="component" value="Unassembled WGS sequence"/>
</dbReference>
<sequence length="92" mass="9759">MSMQAANDLNVNSATAILQSGLVAIAAGSTDFDMSRYTVVDSVAVTVMLAWQRAAVAAGKTATFRGVQDNLRSLIALYGVTDLLALEDQERH</sequence>
<name>A0A916UUN1_9BURK</name>
<comment type="caution">
    <text evidence="2">The sequence shown here is derived from an EMBL/GenBank/DDBJ whole genome shotgun (WGS) entry which is preliminary data.</text>
</comment>
<feature type="domain" description="MlaB-like STAS" evidence="1">
    <location>
        <begin position="6"/>
        <end position="80"/>
    </location>
</feature>
<dbReference type="InterPro" id="IPR036513">
    <property type="entry name" value="STAS_dom_sf"/>
</dbReference>
<proteinExistence type="predicted"/>